<accession>A0AAD8S8M4</accession>
<feature type="compositionally biased region" description="Basic and acidic residues" evidence="1">
    <location>
        <begin position="91"/>
        <end position="106"/>
    </location>
</feature>
<gene>
    <name evidence="2" type="ORF">QYE76_065309</name>
</gene>
<feature type="region of interest" description="Disordered" evidence="1">
    <location>
        <begin position="83"/>
        <end position="106"/>
    </location>
</feature>
<dbReference type="AlphaFoldDB" id="A0AAD8S8M4"/>
<dbReference type="Proteomes" id="UP001231189">
    <property type="component" value="Unassembled WGS sequence"/>
</dbReference>
<keyword evidence="3" id="KW-1185">Reference proteome</keyword>
<dbReference type="EMBL" id="JAUUTY010000004">
    <property type="protein sequence ID" value="KAK1647504.1"/>
    <property type="molecule type" value="Genomic_DNA"/>
</dbReference>
<organism evidence="2 3">
    <name type="scientific">Lolium multiflorum</name>
    <name type="common">Italian ryegrass</name>
    <name type="synonym">Lolium perenne subsp. multiflorum</name>
    <dbReference type="NCBI Taxonomy" id="4521"/>
    <lineage>
        <taxon>Eukaryota</taxon>
        <taxon>Viridiplantae</taxon>
        <taxon>Streptophyta</taxon>
        <taxon>Embryophyta</taxon>
        <taxon>Tracheophyta</taxon>
        <taxon>Spermatophyta</taxon>
        <taxon>Magnoliopsida</taxon>
        <taxon>Liliopsida</taxon>
        <taxon>Poales</taxon>
        <taxon>Poaceae</taxon>
        <taxon>BOP clade</taxon>
        <taxon>Pooideae</taxon>
        <taxon>Poodae</taxon>
        <taxon>Poeae</taxon>
        <taxon>Poeae Chloroplast Group 2 (Poeae type)</taxon>
        <taxon>Loliodinae</taxon>
        <taxon>Loliinae</taxon>
        <taxon>Lolium</taxon>
    </lineage>
</organism>
<proteinExistence type="predicted"/>
<name>A0AAD8S8M4_LOLMU</name>
<evidence type="ECO:0000313" key="3">
    <source>
        <dbReference type="Proteomes" id="UP001231189"/>
    </source>
</evidence>
<comment type="caution">
    <text evidence="2">The sequence shown here is derived from an EMBL/GenBank/DDBJ whole genome shotgun (WGS) entry which is preliminary data.</text>
</comment>
<evidence type="ECO:0000256" key="1">
    <source>
        <dbReference type="SAM" id="MobiDB-lite"/>
    </source>
</evidence>
<reference evidence="2" key="1">
    <citation type="submission" date="2023-07" db="EMBL/GenBank/DDBJ databases">
        <title>A chromosome-level genome assembly of Lolium multiflorum.</title>
        <authorList>
            <person name="Chen Y."/>
            <person name="Copetti D."/>
            <person name="Kolliker R."/>
            <person name="Studer B."/>
        </authorList>
    </citation>
    <scope>NUCLEOTIDE SEQUENCE</scope>
    <source>
        <strain evidence="2">02402/16</strain>
        <tissue evidence="2">Leaf</tissue>
    </source>
</reference>
<protein>
    <submittedName>
        <fullName evidence="2">Uncharacterized protein</fullName>
    </submittedName>
</protein>
<sequence>MAPRRRSNTGFIGVACGLRDISAEITAGGTRVWLGTFYTKEAAAAHTTLRLGGLASGGLIPPEDEQFMARWRRQSWTVRGADALSEGQVDVQEREEGGKAAEEGRG</sequence>
<evidence type="ECO:0000313" key="2">
    <source>
        <dbReference type="EMBL" id="KAK1647504.1"/>
    </source>
</evidence>